<dbReference type="GeneID" id="95374948"/>
<evidence type="ECO:0000256" key="1">
    <source>
        <dbReference type="SAM" id="Phobius"/>
    </source>
</evidence>
<accession>A0A410WTT5</accession>
<dbReference type="RefSeq" id="WP_042231073.1">
    <property type="nucleotide sequence ID" value="NZ_CP026520.1"/>
</dbReference>
<keyword evidence="1" id="KW-0812">Transmembrane</keyword>
<organism evidence="3 4">
    <name type="scientific">Paenibacillus chitinolyticus</name>
    <dbReference type="NCBI Taxonomy" id="79263"/>
    <lineage>
        <taxon>Bacteria</taxon>
        <taxon>Bacillati</taxon>
        <taxon>Bacillota</taxon>
        <taxon>Bacilli</taxon>
        <taxon>Bacillales</taxon>
        <taxon>Paenibacillaceae</taxon>
        <taxon>Paenibacillus</taxon>
    </lineage>
</organism>
<evidence type="ECO:0000313" key="4">
    <source>
        <dbReference type="Proteomes" id="UP000288943"/>
    </source>
</evidence>
<dbReference type="OrthoDB" id="2658234at2"/>
<keyword evidence="1" id="KW-0472">Membrane</keyword>
<dbReference type="EMBL" id="JAMDMJ010000021">
    <property type="protein sequence ID" value="MCY9597415.1"/>
    <property type="molecule type" value="Genomic_DNA"/>
</dbReference>
<feature type="transmembrane region" description="Helical" evidence="1">
    <location>
        <begin position="7"/>
        <end position="26"/>
    </location>
</feature>
<dbReference type="Proteomes" id="UP000288943">
    <property type="component" value="Chromosome"/>
</dbReference>
<keyword evidence="5" id="KW-1185">Reference proteome</keyword>
<keyword evidence="1" id="KW-1133">Transmembrane helix</keyword>
<evidence type="ECO:0000313" key="3">
    <source>
        <dbReference type="EMBL" id="QAV17795.1"/>
    </source>
</evidence>
<evidence type="ECO:0000313" key="5">
    <source>
        <dbReference type="Proteomes" id="UP001527202"/>
    </source>
</evidence>
<dbReference type="Proteomes" id="UP001527202">
    <property type="component" value="Unassembled WGS sequence"/>
</dbReference>
<dbReference type="EMBL" id="CP026520">
    <property type="protein sequence ID" value="QAV17795.1"/>
    <property type="molecule type" value="Genomic_DNA"/>
</dbReference>
<reference evidence="2 5" key="2">
    <citation type="submission" date="2022-05" db="EMBL/GenBank/DDBJ databases">
        <title>Genome Sequencing of Bee-Associated Microbes.</title>
        <authorList>
            <person name="Dunlap C."/>
        </authorList>
    </citation>
    <scope>NUCLEOTIDE SEQUENCE [LARGE SCALE GENOMIC DNA]</scope>
    <source>
        <strain evidence="2 5">NRRL B-23120</strain>
    </source>
</reference>
<protein>
    <submittedName>
        <fullName evidence="3">Uncharacterized protein</fullName>
    </submittedName>
</protein>
<reference evidence="3 4" key="1">
    <citation type="submission" date="2018-01" db="EMBL/GenBank/DDBJ databases">
        <title>The whole genome sequencing and assembly of Paenibacillus chitinolyticus KCCM 41400 strain.</title>
        <authorList>
            <person name="Kim J.-Y."/>
            <person name="Park M.-K."/>
            <person name="Lee Y.-J."/>
            <person name="Yi H."/>
            <person name="Bahn Y.-S."/>
            <person name="Kim J.F."/>
            <person name="Lee D.-W."/>
        </authorList>
    </citation>
    <scope>NUCLEOTIDE SEQUENCE [LARGE SCALE GENOMIC DNA]</scope>
    <source>
        <strain evidence="3 4">KCCM 41400</strain>
    </source>
</reference>
<dbReference type="AlphaFoldDB" id="A0A410WTT5"/>
<proteinExistence type="predicted"/>
<sequence length="238" mass="27916">MGRNKKIALVLVSFVAFVLFSLVYYVSEGSPIQRYKFKKELDSYIQEKFSQNIMTENIKYSFKNDIYWILAHPENNKELSFEISQSWNDRGLWDDFLTASWRFEVNQELESFVKSVYAQKGTARINLGNARSAVDKYSTIPYGGVPSYQDIKQELKDSIIYIHIDRAFKKESTEDEYDKVYKVIQFIKAKGYKFEQISFSYKGEQKDSPTGKTFEFNSLDNVNSQDDIVKFELLSREN</sequence>
<name>A0A410WTT5_9BACL</name>
<evidence type="ECO:0000313" key="2">
    <source>
        <dbReference type="EMBL" id="MCY9597415.1"/>
    </source>
</evidence>
<gene>
    <name evidence="2" type="ORF">M5X16_16765</name>
    <name evidence="3" type="ORF">PC41400_09020</name>
</gene>
<dbReference type="KEGG" id="pchi:PC41400_09020"/>